<accession>A0ABR7QEW7</accession>
<protein>
    <submittedName>
        <fullName evidence="3">Universal stress protein</fullName>
    </submittedName>
</protein>
<evidence type="ECO:0000313" key="4">
    <source>
        <dbReference type="Proteomes" id="UP000619238"/>
    </source>
</evidence>
<dbReference type="CDD" id="cd00293">
    <property type="entry name" value="USP-like"/>
    <property type="match status" value="1"/>
</dbReference>
<dbReference type="Pfam" id="PF00582">
    <property type="entry name" value="Usp"/>
    <property type="match status" value="1"/>
</dbReference>
<dbReference type="PANTHER" id="PTHR46268:SF6">
    <property type="entry name" value="UNIVERSAL STRESS PROTEIN UP12"/>
    <property type="match status" value="1"/>
</dbReference>
<dbReference type="Gene3D" id="3.40.50.12370">
    <property type="match status" value="1"/>
</dbReference>
<sequence>MRHKILVPTDFSKNAWLAIKYATRLYEDEVCDFYLLNVFSAPKNLMDSLFNMVEGSESYETAKAASEKELANVVDLLKMSASEHSQHTFKIISKFNDVVEAIKNVVEEKDIEIVIMGTKGESNRKDAVFGSVAIYTMEKVRNCPVLAVPENAPHELPKEIVFPTSYKTHYKRRELQYVTSIAKKCNANIAVLHISDRELNKSQKERQELLKEIFEDNTYSFHTLPLNSINDAINIFVDSRDSDMVAFINKKHSFFGSILTNPLVKEVTFFKVPVLVLHDLRN</sequence>
<evidence type="ECO:0000259" key="2">
    <source>
        <dbReference type="Pfam" id="PF00582"/>
    </source>
</evidence>
<dbReference type="EMBL" id="JACGWS010000016">
    <property type="protein sequence ID" value="MBC8757048.1"/>
    <property type="molecule type" value="Genomic_DNA"/>
</dbReference>
<evidence type="ECO:0000256" key="1">
    <source>
        <dbReference type="ARBA" id="ARBA00008791"/>
    </source>
</evidence>
<proteinExistence type="inferred from homology"/>
<dbReference type="InterPro" id="IPR006016">
    <property type="entry name" value="UspA"/>
</dbReference>
<organism evidence="3 4">
    <name type="scientific">Kordia aestuariivivens</name>
    <dbReference type="NCBI Taxonomy" id="2759037"/>
    <lineage>
        <taxon>Bacteria</taxon>
        <taxon>Pseudomonadati</taxon>
        <taxon>Bacteroidota</taxon>
        <taxon>Flavobacteriia</taxon>
        <taxon>Flavobacteriales</taxon>
        <taxon>Flavobacteriaceae</taxon>
        <taxon>Kordia</taxon>
    </lineage>
</organism>
<gene>
    <name evidence="3" type="ORF">H2O64_20415</name>
</gene>
<reference evidence="3 4" key="1">
    <citation type="submission" date="2020-07" db="EMBL/GenBank/DDBJ databases">
        <title>Description of Kordia aestuariivivens sp. nov., isolated from a tidal flat.</title>
        <authorList>
            <person name="Park S."/>
            <person name="Yoon J.-H."/>
        </authorList>
    </citation>
    <scope>NUCLEOTIDE SEQUENCE [LARGE SCALE GENOMIC DNA]</scope>
    <source>
        <strain evidence="3 4">YSTF-M3</strain>
    </source>
</reference>
<dbReference type="Proteomes" id="UP000619238">
    <property type="component" value="Unassembled WGS sequence"/>
</dbReference>
<comment type="similarity">
    <text evidence="1">Belongs to the universal stress protein A family.</text>
</comment>
<dbReference type="PANTHER" id="PTHR46268">
    <property type="entry name" value="STRESS RESPONSE PROTEIN NHAX"/>
    <property type="match status" value="1"/>
</dbReference>
<comment type="caution">
    <text evidence="3">The sequence shown here is derived from an EMBL/GenBank/DDBJ whole genome shotgun (WGS) entry which is preliminary data.</text>
</comment>
<dbReference type="RefSeq" id="WP_187564093.1">
    <property type="nucleotide sequence ID" value="NZ_JACGWS010000016.1"/>
</dbReference>
<feature type="domain" description="UspA" evidence="2">
    <location>
        <begin position="1"/>
        <end position="149"/>
    </location>
</feature>
<dbReference type="SUPFAM" id="SSF52402">
    <property type="entry name" value="Adenine nucleotide alpha hydrolases-like"/>
    <property type="match status" value="2"/>
</dbReference>
<name>A0ABR7QEW7_9FLAO</name>
<evidence type="ECO:0000313" key="3">
    <source>
        <dbReference type="EMBL" id="MBC8757048.1"/>
    </source>
</evidence>
<keyword evidence="4" id="KW-1185">Reference proteome</keyword>